<feature type="non-terminal residue" evidence="1">
    <location>
        <position position="44"/>
    </location>
</feature>
<name>A0A382IU63_9ZZZZ</name>
<sequence>MKVCLAERSCTFSAINEEPPFKTVASRQQNCLELLRLEGRSIAI</sequence>
<reference evidence="1" key="1">
    <citation type="submission" date="2018-05" db="EMBL/GenBank/DDBJ databases">
        <authorList>
            <person name="Lanie J.A."/>
            <person name="Ng W.-L."/>
            <person name="Kazmierczak K.M."/>
            <person name="Andrzejewski T.M."/>
            <person name="Davidsen T.M."/>
            <person name="Wayne K.J."/>
            <person name="Tettelin H."/>
            <person name="Glass J.I."/>
            <person name="Rusch D."/>
            <person name="Podicherti R."/>
            <person name="Tsui H.-C.T."/>
            <person name="Winkler M.E."/>
        </authorList>
    </citation>
    <scope>NUCLEOTIDE SEQUENCE</scope>
</reference>
<dbReference type="EMBL" id="UINC01069403">
    <property type="protein sequence ID" value="SVC02752.1"/>
    <property type="molecule type" value="Genomic_DNA"/>
</dbReference>
<dbReference type="AlphaFoldDB" id="A0A382IU63"/>
<protein>
    <submittedName>
        <fullName evidence="1">Uncharacterized protein</fullName>
    </submittedName>
</protein>
<organism evidence="1">
    <name type="scientific">marine metagenome</name>
    <dbReference type="NCBI Taxonomy" id="408172"/>
    <lineage>
        <taxon>unclassified sequences</taxon>
        <taxon>metagenomes</taxon>
        <taxon>ecological metagenomes</taxon>
    </lineage>
</organism>
<accession>A0A382IU63</accession>
<gene>
    <name evidence="1" type="ORF">METZ01_LOCUS255606</name>
</gene>
<evidence type="ECO:0000313" key="1">
    <source>
        <dbReference type="EMBL" id="SVC02752.1"/>
    </source>
</evidence>
<proteinExistence type="predicted"/>